<dbReference type="Proteomes" id="UP001178275">
    <property type="component" value="Unassembled WGS sequence"/>
</dbReference>
<organism evidence="1 2">
    <name type="scientific">Peribacillus frigoritolerans</name>
    <dbReference type="NCBI Taxonomy" id="450367"/>
    <lineage>
        <taxon>Bacteria</taxon>
        <taxon>Bacillati</taxon>
        <taxon>Bacillota</taxon>
        <taxon>Bacilli</taxon>
        <taxon>Bacillales</taxon>
        <taxon>Bacillaceae</taxon>
        <taxon>Peribacillus</taxon>
    </lineage>
</organism>
<comment type="caution">
    <text evidence="1">The sequence shown here is derived from an EMBL/GenBank/DDBJ whole genome shotgun (WGS) entry which is preliminary data.</text>
</comment>
<accession>A0AA90P386</accession>
<evidence type="ECO:0000313" key="1">
    <source>
        <dbReference type="EMBL" id="MDP1452843.1"/>
    </source>
</evidence>
<proteinExistence type="predicted"/>
<reference evidence="1" key="1">
    <citation type="submission" date="2023-07" db="EMBL/GenBank/DDBJ databases">
        <title>Murine gut Bacillus species.</title>
        <authorList>
            <person name="Gutman E."/>
            <person name="Hashuel R."/>
            <person name="Litvak Y."/>
        </authorList>
    </citation>
    <scope>NUCLEOTIDE SEQUENCE</scope>
    <source>
        <strain evidence="1">RU293</strain>
    </source>
</reference>
<dbReference type="RefSeq" id="WP_305162602.1">
    <property type="nucleotide sequence ID" value="NZ_JAUUTW010000019.1"/>
</dbReference>
<evidence type="ECO:0000313" key="2">
    <source>
        <dbReference type="Proteomes" id="UP001178275"/>
    </source>
</evidence>
<sequence length="179" mass="20739">MSDGIDLETNKSENHITVKGRTIIPQSLKEKTSYLEIHPKVALHEKNQFVTLEQQTPIEIQSDRQNLSVTVEKMKLKKGNFTVDFQVNDGDMRNWNFSFFKDFARNDITLVKESEKAIYKEPMKHSIKVLDEKELRFRSTFDIGTVSDFSKDNYVIRVNLNSLSANIPLELESVKIDLN</sequence>
<protein>
    <recommendedName>
        <fullName evidence="3">DUF4179 domain-containing protein</fullName>
    </recommendedName>
</protein>
<dbReference type="EMBL" id="JAUUTW010000019">
    <property type="protein sequence ID" value="MDP1452843.1"/>
    <property type="molecule type" value="Genomic_DNA"/>
</dbReference>
<gene>
    <name evidence="1" type="ORF">Q8G36_17700</name>
</gene>
<name>A0AA90P386_9BACI</name>
<dbReference type="AlphaFoldDB" id="A0AA90P386"/>
<evidence type="ECO:0008006" key="3">
    <source>
        <dbReference type="Google" id="ProtNLM"/>
    </source>
</evidence>